<comment type="caution">
    <text evidence="3">The sequence shown here is derived from an EMBL/GenBank/DDBJ whole genome shotgun (WGS) entry which is preliminary data.</text>
</comment>
<dbReference type="Proteomes" id="UP001151699">
    <property type="component" value="Chromosome A"/>
</dbReference>
<feature type="chain" id="PRO_5040411253" evidence="1">
    <location>
        <begin position="24"/>
        <end position="168"/>
    </location>
</feature>
<name>A0A9Q0NC67_9DIPT</name>
<feature type="domain" description="Ig-like" evidence="2">
    <location>
        <begin position="33"/>
        <end position="126"/>
    </location>
</feature>
<dbReference type="EMBL" id="WJQU01000001">
    <property type="protein sequence ID" value="KAJ6647606.1"/>
    <property type="molecule type" value="Genomic_DNA"/>
</dbReference>
<dbReference type="InterPro" id="IPR007110">
    <property type="entry name" value="Ig-like_dom"/>
</dbReference>
<accession>A0A9Q0NC67</accession>
<evidence type="ECO:0000256" key="1">
    <source>
        <dbReference type="SAM" id="SignalP"/>
    </source>
</evidence>
<dbReference type="PROSITE" id="PS50835">
    <property type="entry name" value="IG_LIKE"/>
    <property type="match status" value="1"/>
</dbReference>
<gene>
    <name evidence="3" type="primary">Dscam2_3</name>
    <name evidence="3" type="ORF">Bhyg_02829</name>
</gene>
<dbReference type="InterPro" id="IPR036179">
    <property type="entry name" value="Ig-like_dom_sf"/>
</dbReference>
<feature type="non-terminal residue" evidence="3">
    <location>
        <position position="1"/>
    </location>
</feature>
<dbReference type="Gene3D" id="2.60.40.10">
    <property type="entry name" value="Immunoglobulins"/>
    <property type="match status" value="2"/>
</dbReference>
<keyword evidence="1" id="KW-0732">Signal</keyword>
<keyword evidence="4" id="KW-1185">Reference proteome</keyword>
<feature type="signal peptide" evidence="1">
    <location>
        <begin position="1"/>
        <end position="23"/>
    </location>
</feature>
<dbReference type="OrthoDB" id="5969272at2759"/>
<dbReference type="AlphaFoldDB" id="A0A9Q0NC67"/>
<protein>
    <submittedName>
        <fullName evidence="3">Down syndrome cell adhesion molecule-like protein Dscam2</fullName>
    </submittedName>
</protein>
<evidence type="ECO:0000313" key="4">
    <source>
        <dbReference type="Proteomes" id="UP001151699"/>
    </source>
</evidence>
<dbReference type="FunFam" id="2.60.40.10:FF:000230">
    <property type="entry name" value="Down syndrome cell adhesion molecule, isoform D"/>
    <property type="match status" value="1"/>
</dbReference>
<evidence type="ECO:0000259" key="2">
    <source>
        <dbReference type="PROSITE" id="PS50835"/>
    </source>
</evidence>
<dbReference type="SUPFAM" id="SSF48726">
    <property type="entry name" value="Immunoglobulin"/>
    <property type="match status" value="1"/>
</dbReference>
<organism evidence="3 4">
    <name type="scientific">Pseudolycoriella hygida</name>
    <dbReference type="NCBI Taxonomy" id="35572"/>
    <lineage>
        <taxon>Eukaryota</taxon>
        <taxon>Metazoa</taxon>
        <taxon>Ecdysozoa</taxon>
        <taxon>Arthropoda</taxon>
        <taxon>Hexapoda</taxon>
        <taxon>Insecta</taxon>
        <taxon>Pterygota</taxon>
        <taxon>Neoptera</taxon>
        <taxon>Endopterygota</taxon>
        <taxon>Diptera</taxon>
        <taxon>Nematocera</taxon>
        <taxon>Sciaroidea</taxon>
        <taxon>Sciaridae</taxon>
        <taxon>Pseudolycoriella</taxon>
    </lineage>
</organism>
<reference evidence="3" key="1">
    <citation type="submission" date="2022-07" db="EMBL/GenBank/DDBJ databases">
        <authorList>
            <person name="Trinca V."/>
            <person name="Uliana J.V.C."/>
            <person name="Torres T.T."/>
            <person name="Ward R.J."/>
            <person name="Monesi N."/>
        </authorList>
    </citation>
    <scope>NUCLEOTIDE SEQUENCE</scope>
    <source>
        <strain evidence="3">HSMRA1968</strain>
        <tissue evidence="3">Whole embryos</tissue>
    </source>
</reference>
<evidence type="ECO:0000313" key="3">
    <source>
        <dbReference type="EMBL" id="KAJ6647606.1"/>
    </source>
</evidence>
<dbReference type="InterPro" id="IPR013783">
    <property type="entry name" value="Ig-like_fold"/>
</dbReference>
<sequence length="168" mass="18537">MEQHTKWITKIIFIAMLVDVGSTASNEADTKGPVFLKEPINRIDFSNSTGSVVECRASGNPAPEIIWVRSDGTAVGDVPGLRQVLSNGNLVFPPFRAEDYRQEVHAQVYACLAKNQFGSIISRDVNVRAVVNQYYEAEVLSEYVIKGNTAVLRCNVPSFVNDFVKVEA</sequence>
<proteinExistence type="predicted"/>